<reference evidence="2" key="1">
    <citation type="submission" date="2009-01" db="EMBL/GenBank/DDBJ databases">
        <title>Complete sequence of chromosome Cyanothece sp. PCC 7425.</title>
        <authorList>
            <consortium name="US DOE Joint Genome Institute"/>
            <person name="Lucas S."/>
            <person name="Copeland A."/>
            <person name="Lapidus A."/>
            <person name="Glavina del Rio T."/>
            <person name="Dalin E."/>
            <person name="Tice H."/>
            <person name="Bruce D."/>
            <person name="Goodwin L."/>
            <person name="Pitluck S."/>
            <person name="Sims D."/>
            <person name="Meineke L."/>
            <person name="Brettin T."/>
            <person name="Detter J.C."/>
            <person name="Han C."/>
            <person name="Larimer F."/>
            <person name="Land M."/>
            <person name="Hauser L."/>
            <person name="Kyrpides N."/>
            <person name="Ovchinnikova G."/>
            <person name="Liberton M."/>
            <person name="Stoeckel J."/>
            <person name="Banerjee A."/>
            <person name="Singh A."/>
            <person name="Page L."/>
            <person name="Sato H."/>
            <person name="Zhao L."/>
            <person name="Sherman L."/>
            <person name="Pakrasi H."/>
            <person name="Richardson P."/>
        </authorList>
    </citation>
    <scope>NUCLEOTIDE SEQUENCE</scope>
    <source>
        <strain evidence="2">PCC 7425</strain>
    </source>
</reference>
<dbReference type="InterPro" id="IPR011852">
    <property type="entry name" value="TRAP_TAXI"/>
</dbReference>
<dbReference type="KEGG" id="cyn:Cyan7425_4331"/>
<dbReference type="HOGENOM" id="CLU_033215_6_1_3"/>
<organism evidence="2">
    <name type="scientific">Cyanothece sp. (strain PCC 7425 / ATCC 29141)</name>
    <dbReference type="NCBI Taxonomy" id="395961"/>
    <lineage>
        <taxon>Bacteria</taxon>
        <taxon>Bacillati</taxon>
        <taxon>Cyanobacteriota</taxon>
        <taxon>Cyanophyceae</taxon>
        <taxon>Gomontiellales</taxon>
        <taxon>Cyanothecaceae</taxon>
        <taxon>Cyanothece</taxon>
    </lineage>
</organism>
<protein>
    <submittedName>
        <fullName evidence="2">TRAP transporter solute receptor, TAXI family</fullName>
    </submittedName>
</protein>
<keyword evidence="2" id="KW-0675">Receptor</keyword>
<proteinExistence type="predicted"/>
<name>B8HYI7_CYAP4</name>
<dbReference type="CDD" id="cd13520">
    <property type="entry name" value="PBP2_TAXI_TRAP"/>
    <property type="match status" value="1"/>
</dbReference>
<dbReference type="NCBIfam" id="TIGR02122">
    <property type="entry name" value="TRAP_TAXI"/>
    <property type="match status" value="1"/>
</dbReference>
<dbReference type="SUPFAM" id="SSF53850">
    <property type="entry name" value="Periplasmic binding protein-like II"/>
    <property type="match status" value="1"/>
</dbReference>
<keyword evidence="1" id="KW-1133">Transmembrane helix</keyword>
<feature type="transmembrane region" description="Helical" evidence="1">
    <location>
        <begin position="26"/>
        <end position="47"/>
    </location>
</feature>
<dbReference type="PANTHER" id="PTHR42941:SF1">
    <property type="entry name" value="SLL1037 PROTEIN"/>
    <property type="match status" value="1"/>
</dbReference>
<gene>
    <name evidence="2" type="ordered locus">Cyan7425_4331</name>
</gene>
<dbReference type="Pfam" id="PF16868">
    <property type="entry name" value="NMT1_3"/>
    <property type="match status" value="1"/>
</dbReference>
<sequence>MTHSPPRSQRSPVPPIWRSNLNPNQLGLAALSLVSLGLFIGLTLNLFERFKVHRLILAAGDSAGESYILSKAIETVVERHYPNIDLTVQETGGTSENLKLLETDRVQLATAQADIPTGPTARLIADLYEDKFQLLVRRGSGIKHFTDLAGKRLALQQKGGQYKSFLKVAQHYGLRETDFRFVGQSDQDADEAFLWNRADAVFRVRALGNPTIATLIQTGNILIPIEQAAAMQIKYPAFRSTIIPQGTYRGDPAIPAVDLATVGVERTLLARETVDPEVVRALSSVLFERRQEIAEAIPPNQSEIDPLLANIHQPETDTGMSPPLHPGAQAYYDRDKPSFIQEYADYVGLILTVILLMGSWVWEGKRWIERQQKNRADAFSDQVIQLMNQARNLENRSHLEDIRQKLIGILTEAVDALNEDRISEESFQSFRVVWQIALDLVRERRDALVQEPK</sequence>
<dbReference type="OrthoDB" id="252197at2"/>
<keyword evidence="1" id="KW-0812">Transmembrane</keyword>
<dbReference type="EMBL" id="CP001344">
    <property type="protein sequence ID" value="ACL46641.1"/>
    <property type="molecule type" value="Genomic_DNA"/>
</dbReference>
<dbReference type="eggNOG" id="COG2358">
    <property type="taxonomic scope" value="Bacteria"/>
</dbReference>
<dbReference type="AlphaFoldDB" id="B8HYI7"/>
<dbReference type="PANTHER" id="PTHR42941">
    <property type="entry name" value="SLL1037 PROTEIN"/>
    <property type="match status" value="1"/>
</dbReference>
<keyword evidence="1" id="KW-0472">Membrane</keyword>
<evidence type="ECO:0000313" key="2">
    <source>
        <dbReference type="EMBL" id="ACL46641.1"/>
    </source>
</evidence>
<dbReference type="Gene3D" id="3.40.190.10">
    <property type="entry name" value="Periplasmic binding protein-like II"/>
    <property type="match status" value="2"/>
</dbReference>
<evidence type="ECO:0000256" key="1">
    <source>
        <dbReference type="SAM" id="Phobius"/>
    </source>
</evidence>
<accession>B8HYI7</accession>
<dbReference type="STRING" id="395961.Cyan7425_4331"/>